<sequence length="154" mass="16584">MHPSASIHAQASADAEPPRCAIRSRILSPTDPPSTLAPARTSMSVHSTRADRCTAFARRDILTYMPAHAHAKHALVARSWGFRGFAAAPSVQRSRSLPPSPPFDVRAGPGRTSPQRLARRPRPHSTGSPEPPVRSLRSVSVRRSPTSDDATVCV</sequence>
<evidence type="ECO:0000313" key="2">
    <source>
        <dbReference type="EMBL" id="TBU29771.1"/>
    </source>
</evidence>
<name>A0A4Q9MTS3_9APHY</name>
<dbReference type="AlphaFoldDB" id="A0A4Q9MTS3"/>
<accession>A0A4Q9MTS3</accession>
<reference evidence="2" key="1">
    <citation type="submission" date="2019-01" db="EMBL/GenBank/DDBJ databases">
        <title>Draft genome sequences of three monokaryotic isolates of the white-rot basidiomycete fungus Dichomitus squalens.</title>
        <authorList>
            <consortium name="DOE Joint Genome Institute"/>
            <person name="Lopez S.C."/>
            <person name="Andreopoulos B."/>
            <person name="Pangilinan J."/>
            <person name="Lipzen A."/>
            <person name="Riley R."/>
            <person name="Ahrendt S."/>
            <person name="Ng V."/>
            <person name="Barry K."/>
            <person name="Daum C."/>
            <person name="Grigoriev I.V."/>
            <person name="Hilden K.S."/>
            <person name="Makela M.R."/>
            <person name="de Vries R.P."/>
        </authorList>
    </citation>
    <scope>NUCLEOTIDE SEQUENCE [LARGE SCALE GENOMIC DNA]</scope>
    <source>
        <strain evidence="2">OM18370.1</strain>
    </source>
</reference>
<feature type="region of interest" description="Disordered" evidence="1">
    <location>
        <begin position="25"/>
        <end position="50"/>
    </location>
</feature>
<feature type="compositionally biased region" description="Low complexity" evidence="1">
    <location>
        <begin position="133"/>
        <end position="144"/>
    </location>
</feature>
<dbReference type="EMBL" id="ML143410">
    <property type="protein sequence ID" value="TBU29771.1"/>
    <property type="molecule type" value="Genomic_DNA"/>
</dbReference>
<dbReference type="Proteomes" id="UP000292957">
    <property type="component" value="Unassembled WGS sequence"/>
</dbReference>
<proteinExistence type="predicted"/>
<protein>
    <submittedName>
        <fullName evidence="2">Uncharacterized protein</fullName>
    </submittedName>
</protein>
<organism evidence="2">
    <name type="scientific">Dichomitus squalens</name>
    <dbReference type="NCBI Taxonomy" id="114155"/>
    <lineage>
        <taxon>Eukaryota</taxon>
        <taxon>Fungi</taxon>
        <taxon>Dikarya</taxon>
        <taxon>Basidiomycota</taxon>
        <taxon>Agaricomycotina</taxon>
        <taxon>Agaricomycetes</taxon>
        <taxon>Polyporales</taxon>
        <taxon>Polyporaceae</taxon>
        <taxon>Dichomitus</taxon>
    </lineage>
</organism>
<gene>
    <name evidence="2" type="ORF">BD311DRAFT_251804</name>
</gene>
<evidence type="ECO:0000256" key="1">
    <source>
        <dbReference type="SAM" id="MobiDB-lite"/>
    </source>
</evidence>
<feature type="region of interest" description="Disordered" evidence="1">
    <location>
        <begin position="88"/>
        <end position="154"/>
    </location>
</feature>